<dbReference type="InterPro" id="IPR013525">
    <property type="entry name" value="ABC2_TM"/>
</dbReference>
<dbReference type="PANTHER" id="PTHR43471">
    <property type="entry name" value="ABC TRANSPORTER PERMEASE"/>
    <property type="match status" value="1"/>
</dbReference>
<dbReference type="RefSeq" id="WP_377335345.1">
    <property type="nucleotide sequence ID" value="NZ_JBHSGB010000014.1"/>
</dbReference>
<protein>
    <submittedName>
        <fullName evidence="7">ABC transporter permease</fullName>
    </submittedName>
</protein>
<feature type="transmembrane region" description="Helical" evidence="5">
    <location>
        <begin position="247"/>
        <end position="273"/>
    </location>
</feature>
<evidence type="ECO:0000256" key="2">
    <source>
        <dbReference type="ARBA" id="ARBA00022692"/>
    </source>
</evidence>
<feature type="transmembrane region" description="Helical" evidence="5">
    <location>
        <begin position="369"/>
        <end position="392"/>
    </location>
</feature>
<keyword evidence="2 5" id="KW-0812">Transmembrane</keyword>
<proteinExistence type="predicted"/>
<dbReference type="Proteomes" id="UP001595962">
    <property type="component" value="Unassembled WGS sequence"/>
</dbReference>
<keyword evidence="4 5" id="KW-0472">Membrane</keyword>
<comment type="caution">
    <text evidence="7">The sequence shown here is derived from an EMBL/GenBank/DDBJ whole genome shotgun (WGS) entry which is preliminary data.</text>
</comment>
<dbReference type="Pfam" id="PF12698">
    <property type="entry name" value="ABC2_membrane_3"/>
    <property type="match status" value="1"/>
</dbReference>
<comment type="subcellular location">
    <subcellularLocation>
        <location evidence="1">Membrane</location>
        <topology evidence="1">Multi-pass membrane protein</topology>
    </subcellularLocation>
</comment>
<keyword evidence="8" id="KW-1185">Reference proteome</keyword>
<feature type="transmembrane region" description="Helical" evidence="5">
    <location>
        <begin position="319"/>
        <end position="339"/>
    </location>
</feature>
<organism evidence="7 8">
    <name type="scientific">Rheinheimera marina</name>
    <dbReference type="NCBI Taxonomy" id="1774958"/>
    <lineage>
        <taxon>Bacteria</taxon>
        <taxon>Pseudomonadati</taxon>
        <taxon>Pseudomonadota</taxon>
        <taxon>Gammaproteobacteria</taxon>
        <taxon>Chromatiales</taxon>
        <taxon>Chromatiaceae</taxon>
        <taxon>Rheinheimera</taxon>
    </lineage>
</organism>
<feature type="domain" description="ABC-2 type transporter transmembrane" evidence="6">
    <location>
        <begin position="16"/>
        <end position="385"/>
    </location>
</feature>
<dbReference type="Gene3D" id="3.40.1710.10">
    <property type="entry name" value="abc type-2 transporter like domain"/>
    <property type="match status" value="1"/>
</dbReference>
<evidence type="ECO:0000256" key="1">
    <source>
        <dbReference type="ARBA" id="ARBA00004141"/>
    </source>
</evidence>
<evidence type="ECO:0000313" key="8">
    <source>
        <dbReference type="Proteomes" id="UP001595962"/>
    </source>
</evidence>
<evidence type="ECO:0000256" key="5">
    <source>
        <dbReference type="SAM" id="Phobius"/>
    </source>
</evidence>
<sequence>MWQVYLKELTELVRDKKTMFFVILLPILVFPVLFGIMGAVMANVVKKAESEEHRYVIVNAAQAPELADALFYHKNFKQVESDLTDVDGLKQAIRDNKFDLAIIIPADFDASAGQLNQSTWTVVYNMSSQLDMIDKYFNDVLKDYSKKLQLAKMDKLGVAKEQVDALLQPVKLDKVNTAESRENLGEKIGGFIAYILIPLCLIGCSYPAIDIGAGEKERGTLETLLICPISRTAIVLGKFLTVLTTGLATALITVSSFGGWGFLIGSIMGVDIVEKTMSTLGVADLVLILLMLIPLSAIFASLLLSLSIYARSFKEAQNYVGPLSMVIFMPLVVALLPGVELNWGMAMVPVTNVALAIKELIKGTMDTGMLVAILGSTVVIAGAMLAFCVSWFQKEKVLFR</sequence>
<keyword evidence="3 5" id="KW-1133">Transmembrane helix</keyword>
<evidence type="ECO:0000256" key="3">
    <source>
        <dbReference type="ARBA" id="ARBA00022989"/>
    </source>
</evidence>
<feature type="transmembrane region" description="Helical" evidence="5">
    <location>
        <begin position="285"/>
        <end position="307"/>
    </location>
</feature>
<evidence type="ECO:0000256" key="4">
    <source>
        <dbReference type="ARBA" id="ARBA00023136"/>
    </source>
</evidence>
<accession>A0ABV9JQ71</accession>
<evidence type="ECO:0000259" key="6">
    <source>
        <dbReference type="Pfam" id="PF12698"/>
    </source>
</evidence>
<dbReference type="PANTHER" id="PTHR43471:SF3">
    <property type="entry name" value="ABC TRANSPORTER PERMEASE PROTEIN NATB"/>
    <property type="match status" value="1"/>
</dbReference>
<feature type="transmembrane region" description="Helical" evidence="5">
    <location>
        <begin position="20"/>
        <end position="45"/>
    </location>
</feature>
<gene>
    <name evidence="7" type="ORF">ACFO3I_15185</name>
</gene>
<dbReference type="EMBL" id="JBHSGB010000014">
    <property type="protein sequence ID" value="MFC4656359.1"/>
    <property type="molecule type" value="Genomic_DNA"/>
</dbReference>
<feature type="transmembrane region" description="Helical" evidence="5">
    <location>
        <begin position="191"/>
        <end position="209"/>
    </location>
</feature>
<name>A0ABV9JQ71_9GAMM</name>
<feature type="transmembrane region" description="Helical" evidence="5">
    <location>
        <begin position="221"/>
        <end position="240"/>
    </location>
</feature>
<evidence type="ECO:0000313" key="7">
    <source>
        <dbReference type="EMBL" id="MFC4656359.1"/>
    </source>
</evidence>
<reference evidence="8" key="1">
    <citation type="journal article" date="2019" name="Int. J. Syst. Evol. Microbiol.">
        <title>The Global Catalogue of Microorganisms (GCM) 10K type strain sequencing project: providing services to taxonomists for standard genome sequencing and annotation.</title>
        <authorList>
            <consortium name="The Broad Institute Genomics Platform"/>
            <consortium name="The Broad Institute Genome Sequencing Center for Infectious Disease"/>
            <person name="Wu L."/>
            <person name="Ma J."/>
        </authorList>
    </citation>
    <scope>NUCLEOTIDE SEQUENCE [LARGE SCALE GENOMIC DNA]</scope>
    <source>
        <strain evidence="8">DT28</strain>
    </source>
</reference>